<name>A0ABW9XGF5_9SPHN</name>
<dbReference type="EMBL" id="JAAAPO010000005">
    <property type="protein sequence ID" value="NBC37549.1"/>
    <property type="molecule type" value="Genomic_DNA"/>
</dbReference>
<keyword evidence="2" id="KW-1185">Reference proteome</keyword>
<evidence type="ECO:0008006" key="3">
    <source>
        <dbReference type="Google" id="ProtNLM"/>
    </source>
</evidence>
<dbReference type="Proteomes" id="UP000753724">
    <property type="component" value="Unassembled WGS sequence"/>
</dbReference>
<reference evidence="2" key="1">
    <citation type="submission" date="2020-01" db="EMBL/GenBank/DDBJ databases">
        <title>Sphingomonas sp. strain CSW-10.</title>
        <authorList>
            <person name="Chen W.-M."/>
        </authorList>
    </citation>
    <scope>NUCLEOTIDE SEQUENCE [LARGE SCALE GENOMIC DNA]</scope>
    <source>
        <strain evidence="2">FSY-8</strain>
    </source>
</reference>
<comment type="caution">
    <text evidence="1">The sequence shown here is derived from an EMBL/GenBank/DDBJ whole genome shotgun (WGS) entry which is preliminary data.</text>
</comment>
<protein>
    <recommendedName>
        <fullName evidence="3">RiboL-PSP-HEPN domain-containing protein</fullName>
    </recommendedName>
</protein>
<evidence type="ECO:0000313" key="1">
    <source>
        <dbReference type="EMBL" id="NBC37549.1"/>
    </source>
</evidence>
<gene>
    <name evidence="1" type="ORF">GTZ99_13420</name>
</gene>
<dbReference type="RefSeq" id="WP_161719698.1">
    <property type="nucleotide sequence ID" value="NZ_JAAAPO010000005.1"/>
</dbReference>
<sequence length="224" mass="25178">MADSEYLRDLKVVWGNSCHSMWAELLSISIAESVVRSRYAQIASSALLNEMVYAPEVQGRLDNLTKDQYLERVPRYKDAVITNRLIILSAAFELYLNNFVDAYLAARPKFYDPAVGKRTAAGDKVYGDVMKVRGLSARIVRMAEEVPFKIKSLTNGLEYLNDVYILRNVIAHRAGHVDNYAAQSFKHISFRSGDRVVMTAQQMMTLAAPIIKVAEALDRKLASP</sequence>
<evidence type="ECO:0000313" key="2">
    <source>
        <dbReference type="Proteomes" id="UP000753724"/>
    </source>
</evidence>
<proteinExistence type="predicted"/>
<organism evidence="1 2">
    <name type="scientific">Novosphingobium ovatum</name>
    <dbReference type="NCBI Taxonomy" id="1908523"/>
    <lineage>
        <taxon>Bacteria</taxon>
        <taxon>Pseudomonadati</taxon>
        <taxon>Pseudomonadota</taxon>
        <taxon>Alphaproteobacteria</taxon>
        <taxon>Sphingomonadales</taxon>
        <taxon>Sphingomonadaceae</taxon>
        <taxon>Novosphingobium</taxon>
    </lineage>
</organism>
<accession>A0ABW9XGF5</accession>